<keyword evidence="7" id="KW-0540">Nuclease</keyword>
<evidence type="ECO:0000256" key="15">
    <source>
        <dbReference type="ARBA" id="ARBA00044536"/>
    </source>
</evidence>
<dbReference type="Gene3D" id="3.40.50.11980">
    <property type="match status" value="1"/>
</dbReference>
<evidence type="ECO:0000256" key="13">
    <source>
        <dbReference type="ARBA" id="ARBA00022946"/>
    </source>
</evidence>
<dbReference type="EMBL" id="CAXHTA020000005">
    <property type="protein sequence ID" value="CAL5221673.1"/>
    <property type="molecule type" value="Genomic_DNA"/>
</dbReference>
<feature type="domain" description="PRORP" evidence="18">
    <location>
        <begin position="374"/>
        <end position="586"/>
    </location>
</feature>
<protein>
    <recommendedName>
        <fullName evidence="15">Mitochondrial ribonuclease P catalytic subunit</fullName>
        <ecNumber evidence="5">3.1.26.5</ecNumber>
    </recommendedName>
    <alternativeName>
        <fullName evidence="16">Mitochondrial ribonuclease P protein 3</fullName>
    </alternativeName>
</protein>
<gene>
    <name evidence="20" type="primary">g3904</name>
    <name evidence="20" type="ORF">VP750_LOCUS3332</name>
</gene>
<keyword evidence="9" id="KW-0677">Repeat</keyword>
<feature type="region of interest" description="Disordered" evidence="17">
    <location>
        <begin position="114"/>
        <end position="192"/>
    </location>
</feature>
<dbReference type="PANTHER" id="PTHR13547:SF1">
    <property type="entry name" value="MITOCHONDRIAL RIBONUCLEASE P CATALYTIC SUBUNIT"/>
    <property type="match status" value="1"/>
</dbReference>
<evidence type="ECO:0000256" key="3">
    <source>
        <dbReference type="ARBA" id="ARBA00004173"/>
    </source>
</evidence>
<keyword evidence="8" id="KW-0479">Metal-binding</keyword>
<reference evidence="20 21" key="1">
    <citation type="submission" date="2024-06" db="EMBL/GenBank/DDBJ databases">
        <authorList>
            <person name="Kraege A."/>
            <person name="Thomma B."/>
        </authorList>
    </citation>
    <scope>NUCLEOTIDE SEQUENCE [LARGE SCALE GENOMIC DNA]</scope>
</reference>
<comment type="caution">
    <text evidence="20">The sequence shown here is derived from an EMBL/GenBank/DDBJ whole genome shotgun (WGS) entry which is preliminary data.</text>
</comment>
<keyword evidence="6" id="KW-0819">tRNA processing</keyword>
<evidence type="ECO:0000256" key="8">
    <source>
        <dbReference type="ARBA" id="ARBA00022723"/>
    </source>
</evidence>
<evidence type="ECO:0000256" key="17">
    <source>
        <dbReference type="SAM" id="MobiDB-lite"/>
    </source>
</evidence>
<evidence type="ECO:0000313" key="20">
    <source>
        <dbReference type="EMBL" id="CAL5221673.1"/>
    </source>
</evidence>
<dbReference type="CDD" id="cd18718">
    <property type="entry name" value="PIN_PRORP"/>
    <property type="match status" value="1"/>
</dbReference>
<comment type="similarity">
    <text evidence="4">Belongs to the PPR family. P subfamily.</text>
</comment>
<comment type="cofactor">
    <cofactor evidence="2">
        <name>Mg(2+)</name>
        <dbReference type="ChEBI" id="CHEBI:18420"/>
    </cofactor>
</comment>
<keyword evidence="21" id="KW-1185">Reference proteome</keyword>
<dbReference type="EC" id="3.1.26.5" evidence="5"/>
<organism evidence="20 21">
    <name type="scientific">Coccomyxa viridis</name>
    <dbReference type="NCBI Taxonomy" id="1274662"/>
    <lineage>
        <taxon>Eukaryota</taxon>
        <taxon>Viridiplantae</taxon>
        <taxon>Chlorophyta</taxon>
        <taxon>core chlorophytes</taxon>
        <taxon>Trebouxiophyceae</taxon>
        <taxon>Trebouxiophyceae incertae sedis</taxon>
        <taxon>Coccomyxaceae</taxon>
        <taxon>Coccomyxa</taxon>
    </lineage>
</organism>
<keyword evidence="14" id="KW-0496">Mitochondrion</keyword>
<dbReference type="Pfam" id="PF17177">
    <property type="entry name" value="PPR_long"/>
    <property type="match status" value="1"/>
</dbReference>
<evidence type="ECO:0000256" key="6">
    <source>
        <dbReference type="ARBA" id="ARBA00022694"/>
    </source>
</evidence>
<evidence type="ECO:0000256" key="12">
    <source>
        <dbReference type="ARBA" id="ARBA00022842"/>
    </source>
</evidence>
<evidence type="ECO:0000256" key="14">
    <source>
        <dbReference type="ARBA" id="ARBA00023128"/>
    </source>
</evidence>
<evidence type="ECO:0000256" key="7">
    <source>
        <dbReference type="ARBA" id="ARBA00022722"/>
    </source>
</evidence>
<keyword evidence="12" id="KW-0460">Magnesium</keyword>
<feature type="compositionally biased region" description="Low complexity" evidence="17">
    <location>
        <begin position="114"/>
        <end position="133"/>
    </location>
</feature>
<sequence length="597" mass="64108">MPAEKRPNSDVLDGNGGPASAAQHQQHPRKKPRRSSKASSPEALLMAEVRQAAKHNDPLAGLAAYDKARQAGKPLRCIQLSMSTMDILLYLCSGGRKWDSQLATTSAAAGSAAAAEDGHTATDTGSTAADAKGNSSDGSAAPASSKDAEIAQAPASPQDVKPGETGGMNGRGSTMGRDGTQQRDAAAGLSEEDWAGIAQRGRVIWQELEERGSASSEVAFTALGRMEAMARRPEGAMEAARRTLAAGHPAKLRIFTPALRAFCAEGDHAKAFEAGLSPAKLYHQLDSPGLQVKELMCEHDVDLTEEEFALLVGVCAHGAPWAQARALLGSMSLELTSLQEGTLAAVERYFRSEAAREVLPEGHTQWALERCSVSEEGRPSCCSGQLQAMDLSEDEYEAFGSGIAALAAQRERKPRDFEAFQGFLERNGPYGCIVDGANAALFGQNFEEGGFSFDQIDAVVTQLQQERPDLKPLVLLHQSRVQAGPARQPEAAAFLGRLRKDKALYTAPFGSNDDCAGPKALVATCDEMRDHLFQLLRPKYFKRWKQRHQVYYKFKGDGTAVLTHPAPFTVCTQNLPEAGAWLFPAAGSDEWLCAKPR</sequence>
<proteinExistence type="inferred from homology"/>
<evidence type="ECO:0000256" key="5">
    <source>
        <dbReference type="ARBA" id="ARBA00012179"/>
    </source>
</evidence>
<evidence type="ECO:0000256" key="9">
    <source>
        <dbReference type="ARBA" id="ARBA00022737"/>
    </source>
</evidence>
<dbReference type="PANTHER" id="PTHR13547">
    <property type="match status" value="1"/>
</dbReference>
<keyword evidence="13" id="KW-0809">Transit peptide</keyword>
<comment type="subcellular location">
    <subcellularLocation>
        <location evidence="3">Mitochondrion</location>
    </subcellularLocation>
</comment>
<feature type="compositionally biased region" description="Basic residues" evidence="17">
    <location>
        <begin position="26"/>
        <end position="36"/>
    </location>
</feature>
<comment type="catalytic activity">
    <reaction evidence="1">
        <text>Endonucleolytic cleavage of RNA, removing 5'-extranucleotides from tRNA precursor.</text>
        <dbReference type="EC" id="3.1.26.5"/>
    </reaction>
</comment>
<dbReference type="Gene3D" id="1.25.40.10">
    <property type="entry name" value="Tetratricopeptide repeat domain"/>
    <property type="match status" value="1"/>
</dbReference>
<evidence type="ECO:0000256" key="11">
    <source>
        <dbReference type="ARBA" id="ARBA00022833"/>
    </source>
</evidence>
<evidence type="ECO:0000259" key="19">
    <source>
        <dbReference type="Pfam" id="PF17177"/>
    </source>
</evidence>
<dbReference type="InterPro" id="IPR033495">
    <property type="entry name" value="MRPP3_PIN_dom"/>
</dbReference>
<evidence type="ECO:0000256" key="10">
    <source>
        <dbReference type="ARBA" id="ARBA00022801"/>
    </source>
</evidence>
<evidence type="ECO:0000259" key="18">
    <source>
        <dbReference type="Pfam" id="PF16953"/>
    </source>
</evidence>
<evidence type="ECO:0000256" key="2">
    <source>
        <dbReference type="ARBA" id="ARBA00001946"/>
    </source>
</evidence>
<evidence type="ECO:0000256" key="1">
    <source>
        <dbReference type="ARBA" id="ARBA00000928"/>
    </source>
</evidence>
<feature type="region of interest" description="Disordered" evidence="17">
    <location>
        <begin position="1"/>
        <end position="42"/>
    </location>
</feature>
<evidence type="ECO:0000256" key="4">
    <source>
        <dbReference type="ARBA" id="ARBA00007626"/>
    </source>
</evidence>
<accession>A0ABP1FNY0</accession>
<evidence type="ECO:0000313" key="21">
    <source>
        <dbReference type="Proteomes" id="UP001497392"/>
    </source>
</evidence>
<keyword evidence="11" id="KW-0862">Zinc</keyword>
<dbReference type="Proteomes" id="UP001497392">
    <property type="component" value="Unassembled WGS sequence"/>
</dbReference>
<evidence type="ECO:0000256" key="16">
    <source>
        <dbReference type="ARBA" id="ARBA00044559"/>
    </source>
</evidence>
<dbReference type="InterPro" id="IPR033443">
    <property type="entry name" value="PROP1-like_PPR_dom"/>
</dbReference>
<dbReference type="InterPro" id="IPR031595">
    <property type="entry name" value="PRORP_C"/>
</dbReference>
<name>A0ABP1FNY0_9CHLO</name>
<keyword evidence="10" id="KW-0378">Hydrolase</keyword>
<dbReference type="Pfam" id="PF16953">
    <property type="entry name" value="PRORP"/>
    <property type="match status" value="1"/>
</dbReference>
<dbReference type="InterPro" id="IPR011990">
    <property type="entry name" value="TPR-like_helical_dom_sf"/>
</dbReference>
<feature type="domain" description="PROP1-like PPR" evidence="19">
    <location>
        <begin position="198"/>
        <end position="357"/>
    </location>
</feature>